<protein>
    <submittedName>
        <fullName evidence="1">Uncharacterized protein</fullName>
    </submittedName>
</protein>
<dbReference type="EMBL" id="CM035414">
    <property type="protein sequence ID" value="KAH7430058.1"/>
    <property type="molecule type" value="Genomic_DNA"/>
</dbReference>
<evidence type="ECO:0000313" key="1">
    <source>
        <dbReference type="EMBL" id="KAH7430058.1"/>
    </source>
</evidence>
<accession>A0A8T2U5U7</accession>
<evidence type="ECO:0000313" key="2">
    <source>
        <dbReference type="Proteomes" id="UP000825935"/>
    </source>
</evidence>
<gene>
    <name evidence="1" type="ORF">KP509_09G080900</name>
</gene>
<sequence length="117" mass="13706">MFPVIRNSFLTQRVNLISDSFSLWNARRINRVIFRYPILEATGNQEVFSIVPYCSFILKILTDLGYFTSIDLGYFESCVYHLEERCVYLEIRLFPVIPTSFLTHSIGKCFQLFGTPF</sequence>
<comment type="caution">
    <text evidence="1">The sequence shown here is derived from an EMBL/GenBank/DDBJ whole genome shotgun (WGS) entry which is preliminary data.</text>
</comment>
<dbReference type="AlphaFoldDB" id="A0A8T2U5U7"/>
<proteinExistence type="predicted"/>
<dbReference type="Proteomes" id="UP000825935">
    <property type="component" value="Chromosome 9"/>
</dbReference>
<organism evidence="1 2">
    <name type="scientific">Ceratopteris richardii</name>
    <name type="common">Triangle waterfern</name>
    <dbReference type="NCBI Taxonomy" id="49495"/>
    <lineage>
        <taxon>Eukaryota</taxon>
        <taxon>Viridiplantae</taxon>
        <taxon>Streptophyta</taxon>
        <taxon>Embryophyta</taxon>
        <taxon>Tracheophyta</taxon>
        <taxon>Polypodiopsida</taxon>
        <taxon>Polypodiidae</taxon>
        <taxon>Polypodiales</taxon>
        <taxon>Pteridineae</taxon>
        <taxon>Pteridaceae</taxon>
        <taxon>Parkerioideae</taxon>
        <taxon>Ceratopteris</taxon>
    </lineage>
</organism>
<reference evidence="1" key="1">
    <citation type="submission" date="2021-08" db="EMBL/GenBank/DDBJ databases">
        <title>WGS assembly of Ceratopteris richardii.</title>
        <authorList>
            <person name="Marchant D.B."/>
            <person name="Chen G."/>
            <person name="Jenkins J."/>
            <person name="Shu S."/>
            <person name="Leebens-Mack J."/>
            <person name="Grimwood J."/>
            <person name="Schmutz J."/>
            <person name="Soltis P."/>
            <person name="Soltis D."/>
            <person name="Chen Z.-H."/>
        </authorList>
    </citation>
    <scope>NUCLEOTIDE SEQUENCE</scope>
    <source>
        <strain evidence="1">Whitten #5841</strain>
        <tissue evidence="1">Leaf</tissue>
    </source>
</reference>
<name>A0A8T2U5U7_CERRI</name>
<keyword evidence="2" id="KW-1185">Reference proteome</keyword>